<gene>
    <name evidence="3" type="ORF">CAEBREN_29716</name>
</gene>
<dbReference type="PANTHER" id="PTHR12373">
    <property type="entry name" value="ENHANCER OF RUDIMENTARY ERH"/>
    <property type="match status" value="1"/>
</dbReference>
<evidence type="ECO:0000256" key="1">
    <source>
        <dbReference type="ARBA" id="ARBA00007491"/>
    </source>
</evidence>
<dbReference type="GO" id="GO:0034587">
    <property type="term" value="P:piRNA processing"/>
    <property type="evidence" value="ECO:0007669"/>
    <property type="project" value="EnsemblMetazoa"/>
</dbReference>
<dbReference type="InParanoid" id="G0MEB2"/>
<dbReference type="EMBL" id="GL379791">
    <property type="protein sequence ID" value="EGT52059.1"/>
    <property type="molecule type" value="Genomic_DNA"/>
</dbReference>
<sequence>MTSSTSSHTVLLIQATPRLDSRTWADYESVTDALDVICKMFEEFLSKKSAGTPITYDVSQVYEFLDKLSDISLMIFNRETGQYIGRTRAWIKQQVYEMMRGRCQHPEGGEKVIVGY</sequence>
<protein>
    <recommendedName>
        <fullName evidence="2">Enhancer of rudimentary homolog</fullName>
    </recommendedName>
</protein>
<dbReference type="Proteomes" id="UP000008068">
    <property type="component" value="Unassembled WGS sequence"/>
</dbReference>
<organism evidence="4">
    <name type="scientific">Caenorhabditis brenneri</name>
    <name type="common">Nematode worm</name>
    <dbReference type="NCBI Taxonomy" id="135651"/>
    <lineage>
        <taxon>Eukaryota</taxon>
        <taxon>Metazoa</taxon>
        <taxon>Ecdysozoa</taxon>
        <taxon>Nematoda</taxon>
        <taxon>Chromadorea</taxon>
        <taxon>Rhabditida</taxon>
        <taxon>Rhabditina</taxon>
        <taxon>Rhabditomorpha</taxon>
        <taxon>Rhabditoidea</taxon>
        <taxon>Rhabditidae</taxon>
        <taxon>Peloderinae</taxon>
        <taxon>Caenorhabditis</taxon>
    </lineage>
</organism>
<accession>G0MEB2</accession>
<evidence type="ECO:0000313" key="3">
    <source>
        <dbReference type="EMBL" id="EGT52059.1"/>
    </source>
</evidence>
<comment type="similarity">
    <text evidence="1 2">Belongs to the E(R) family.</text>
</comment>
<dbReference type="HOGENOM" id="CLU_125703_1_0_1"/>
<dbReference type="SUPFAM" id="SSF143875">
    <property type="entry name" value="ERH-like"/>
    <property type="match status" value="1"/>
</dbReference>
<dbReference type="PIRSF" id="PIRSF016393">
    <property type="entry name" value="Enh_rudimentary"/>
    <property type="match status" value="1"/>
</dbReference>
<keyword evidence="4" id="KW-1185">Reference proteome</keyword>
<dbReference type="GO" id="GO:0034518">
    <property type="term" value="C:RNA cap binding complex"/>
    <property type="evidence" value="ECO:0007669"/>
    <property type="project" value="EnsemblMetazoa"/>
</dbReference>
<proteinExistence type="inferred from homology"/>
<keyword evidence="2" id="KW-0131">Cell cycle</keyword>
<dbReference type="GO" id="GO:0051984">
    <property type="term" value="P:positive regulation of chromosome segregation"/>
    <property type="evidence" value="ECO:0007669"/>
    <property type="project" value="EnsemblMetazoa"/>
</dbReference>
<dbReference type="GO" id="GO:0051781">
    <property type="term" value="P:positive regulation of cell division"/>
    <property type="evidence" value="ECO:0007669"/>
    <property type="project" value="EnsemblMetazoa"/>
</dbReference>
<reference evidence="4" key="1">
    <citation type="submission" date="2011-07" db="EMBL/GenBank/DDBJ databases">
        <authorList>
            <consortium name="Caenorhabditis brenneri Sequencing and Analysis Consortium"/>
            <person name="Wilson R.K."/>
        </authorList>
    </citation>
    <scope>NUCLEOTIDE SEQUENCE [LARGE SCALE GENOMIC DNA]</scope>
    <source>
        <strain evidence="4">PB2801</strain>
    </source>
</reference>
<dbReference type="PANTHER" id="PTHR12373:SF3">
    <property type="entry name" value="ENHANCER OF RUDIMENTARY HOMOLOG 2"/>
    <property type="match status" value="1"/>
</dbReference>
<dbReference type="AlphaFoldDB" id="G0MEB2"/>
<dbReference type="InterPro" id="IPR000781">
    <property type="entry name" value="ERH"/>
</dbReference>
<dbReference type="GO" id="GO:0048471">
    <property type="term" value="C:perinuclear region of cytoplasm"/>
    <property type="evidence" value="ECO:0007669"/>
    <property type="project" value="EnsemblMetazoa"/>
</dbReference>
<comment type="function">
    <text evidence="2">May have a role in the cell cycle.</text>
</comment>
<dbReference type="InterPro" id="IPR035912">
    <property type="entry name" value="EHR_sf"/>
</dbReference>
<dbReference type="OrthoDB" id="7887808at2759"/>
<evidence type="ECO:0000256" key="2">
    <source>
        <dbReference type="PIRNR" id="PIRNR016393"/>
    </source>
</evidence>
<dbReference type="STRING" id="135651.G0MEB2"/>
<name>G0MEB2_CAEBE</name>
<dbReference type="GO" id="GO:0005634">
    <property type="term" value="C:nucleus"/>
    <property type="evidence" value="ECO:0007669"/>
    <property type="project" value="EnsemblMetazoa"/>
</dbReference>
<evidence type="ECO:0000313" key="4">
    <source>
        <dbReference type="Proteomes" id="UP000008068"/>
    </source>
</evidence>
<dbReference type="Gene3D" id="3.30.2260.10">
    <property type="entry name" value="Enhancer of rudimentary"/>
    <property type="match status" value="1"/>
</dbReference>
<dbReference type="eggNOG" id="KOG1766">
    <property type="taxonomic scope" value="Eukaryota"/>
</dbReference>
<dbReference type="FunCoup" id="G0MEB2">
    <property type="interactions" value="172"/>
</dbReference>
<dbReference type="Pfam" id="PF01133">
    <property type="entry name" value="ER"/>
    <property type="match status" value="1"/>
</dbReference>